<dbReference type="PANTHER" id="PTHR28163">
    <property type="entry name" value="PROTEIN PET117 HOMOLOG, MITOCHONDRIAL"/>
    <property type="match status" value="1"/>
</dbReference>
<evidence type="ECO:0000313" key="8">
    <source>
        <dbReference type="Proteomes" id="UP001163046"/>
    </source>
</evidence>
<dbReference type="GO" id="GO:0005739">
    <property type="term" value="C:mitochondrion"/>
    <property type="evidence" value="ECO:0007669"/>
    <property type="project" value="UniProtKB-SubCell"/>
</dbReference>
<evidence type="ECO:0000256" key="1">
    <source>
        <dbReference type="ARBA" id="ARBA00004173"/>
    </source>
</evidence>
<name>A0A9W9Z0Z7_9CNID</name>
<reference evidence="7" key="1">
    <citation type="submission" date="2023-01" db="EMBL/GenBank/DDBJ databases">
        <title>Genome assembly of the deep-sea coral Lophelia pertusa.</title>
        <authorList>
            <person name="Herrera S."/>
            <person name="Cordes E."/>
        </authorList>
    </citation>
    <scope>NUCLEOTIDE SEQUENCE</scope>
    <source>
        <strain evidence="7">USNM1676648</strain>
        <tissue evidence="7">Polyp</tissue>
    </source>
</reference>
<protein>
    <recommendedName>
        <fullName evidence="9">Cytochrome c oxidase assembly protein</fullName>
    </recommendedName>
</protein>
<evidence type="ECO:0000256" key="6">
    <source>
        <dbReference type="SAM" id="Phobius"/>
    </source>
</evidence>
<keyword evidence="3" id="KW-0809">Transit peptide</keyword>
<keyword evidence="6" id="KW-1133">Transmembrane helix</keyword>
<accession>A0A9W9Z0Z7</accession>
<evidence type="ECO:0000256" key="3">
    <source>
        <dbReference type="ARBA" id="ARBA00022946"/>
    </source>
</evidence>
<keyword evidence="6" id="KW-0472">Membrane</keyword>
<feature type="transmembrane region" description="Helical" evidence="6">
    <location>
        <begin position="6"/>
        <end position="24"/>
    </location>
</feature>
<dbReference type="GO" id="GO:0033617">
    <property type="term" value="P:mitochondrial respiratory chain complex IV assembly"/>
    <property type="evidence" value="ECO:0007669"/>
    <property type="project" value="TreeGrafter"/>
</dbReference>
<dbReference type="Pfam" id="PF15786">
    <property type="entry name" value="PET117"/>
    <property type="match status" value="1"/>
</dbReference>
<keyword evidence="8" id="KW-1185">Reference proteome</keyword>
<dbReference type="EMBL" id="MU826833">
    <property type="protein sequence ID" value="KAJ7372966.1"/>
    <property type="molecule type" value="Genomic_DNA"/>
</dbReference>
<gene>
    <name evidence="7" type="ORF">OS493_015431</name>
</gene>
<evidence type="ECO:0000256" key="5">
    <source>
        <dbReference type="SAM" id="Coils"/>
    </source>
</evidence>
<evidence type="ECO:0008006" key="9">
    <source>
        <dbReference type="Google" id="ProtNLM"/>
    </source>
</evidence>
<keyword evidence="4" id="KW-0496">Mitochondrion</keyword>
<evidence type="ECO:0000256" key="4">
    <source>
        <dbReference type="ARBA" id="ARBA00023128"/>
    </source>
</evidence>
<comment type="caution">
    <text evidence="7">The sequence shown here is derived from an EMBL/GenBank/DDBJ whole genome shotgun (WGS) entry which is preliminary data.</text>
</comment>
<dbReference type="Proteomes" id="UP001163046">
    <property type="component" value="Unassembled WGS sequence"/>
</dbReference>
<proteinExistence type="inferred from homology"/>
<dbReference type="OrthoDB" id="76305at2759"/>
<keyword evidence="6" id="KW-0812">Transmembrane</keyword>
<sequence>MISRGAKVALGGAFCFASAVIFMVHQMQNIDRKRLREGVIRDLERQEKKRRNIEELEQQIELTKKLQEQRDWCQEMWTGLLNNGDWNSE</sequence>
<organism evidence="7 8">
    <name type="scientific">Desmophyllum pertusum</name>
    <dbReference type="NCBI Taxonomy" id="174260"/>
    <lineage>
        <taxon>Eukaryota</taxon>
        <taxon>Metazoa</taxon>
        <taxon>Cnidaria</taxon>
        <taxon>Anthozoa</taxon>
        <taxon>Hexacorallia</taxon>
        <taxon>Scleractinia</taxon>
        <taxon>Caryophylliina</taxon>
        <taxon>Caryophylliidae</taxon>
        <taxon>Desmophyllum</taxon>
    </lineage>
</organism>
<comment type="similarity">
    <text evidence="2">Belongs to the PET117 family.</text>
</comment>
<dbReference type="PANTHER" id="PTHR28163:SF1">
    <property type="entry name" value="PROTEIN PET117 HOMOLOG, MITOCHONDRIAL"/>
    <property type="match status" value="1"/>
</dbReference>
<feature type="coiled-coil region" evidence="5">
    <location>
        <begin position="36"/>
        <end position="66"/>
    </location>
</feature>
<evidence type="ECO:0000313" key="7">
    <source>
        <dbReference type="EMBL" id="KAJ7372966.1"/>
    </source>
</evidence>
<comment type="subcellular location">
    <subcellularLocation>
        <location evidence="1">Mitochondrion</location>
    </subcellularLocation>
</comment>
<keyword evidence="5" id="KW-0175">Coiled coil</keyword>
<dbReference type="InterPro" id="IPR031568">
    <property type="entry name" value="Pet117"/>
</dbReference>
<evidence type="ECO:0000256" key="2">
    <source>
        <dbReference type="ARBA" id="ARBA00008197"/>
    </source>
</evidence>
<dbReference type="AlphaFoldDB" id="A0A9W9Z0Z7"/>